<evidence type="ECO:0000313" key="4">
    <source>
        <dbReference type="EMBL" id="TFU05849.1"/>
    </source>
</evidence>
<dbReference type="GO" id="GO:0061522">
    <property type="term" value="F:1,4-dihydroxy-2-naphthoyl-CoA thioesterase activity"/>
    <property type="evidence" value="ECO:0007669"/>
    <property type="project" value="TreeGrafter"/>
</dbReference>
<dbReference type="InterPro" id="IPR003736">
    <property type="entry name" value="PAAI_dom"/>
</dbReference>
<evidence type="ECO:0000259" key="3">
    <source>
        <dbReference type="Pfam" id="PF03061"/>
    </source>
</evidence>
<dbReference type="EMBL" id="SIHO01000001">
    <property type="protein sequence ID" value="TFU05849.1"/>
    <property type="molecule type" value="Genomic_DNA"/>
</dbReference>
<accession>A0A4Y9ERP8</accession>
<dbReference type="InterPro" id="IPR029069">
    <property type="entry name" value="HotDog_dom_sf"/>
</dbReference>
<reference evidence="4 5" key="1">
    <citation type="submission" date="2019-02" db="EMBL/GenBank/DDBJ databases">
        <title>Polymorphobacter sp. isolated from the lake at the Tibet of China.</title>
        <authorList>
            <person name="Li A."/>
        </authorList>
    </citation>
    <scope>NUCLEOTIDE SEQUENCE [LARGE SCALE GENOMIC DNA]</scope>
    <source>
        <strain evidence="4 5">DJ1R-1</strain>
    </source>
</reference>
<evidence type="ECO:0000313" key="5">
    <source>
        <dbReference type="Proteomes" id="UP000297737"/>
    </source>
</evidence>
<dbReference type="SUPFAM" id="SSF54637">
    <property type="entry name" value="Thioesterase/thiol ester dehydrase-isomerase"/>
    <property type="match status" value="1"/>
</dbReference>
<dbReference type="AlphaFoldDB" id="A0A4Y9ERP8"/>
<dbReference type="OrthoDB" id="9813282at2"/>
<dbReference type="Proteomes" id="UP000297737">
    <property type="component" value="Unassembled WGS sequence"/>
</dbReference>
<dbReference type="NCBIfam" id="TIGR00369">
    <property type="entry name" value="unchar_dom_1"/>
    <property type="match status" value="1"/>
</dbReference>
<dbReference type="Pfam" id="PF03061">
    <property type="entry name" value="4HBT"/>
    <property type="match status" value="1"/>
</dbReference>
<organism evidence="4 5">
    <name type="scientific">Glacieibacterium arshaanense</name>
    <dbReference type="NCBI Taxonomy" id="2511025"/>
    <lineage>
        <taxon>Bacteria</taxon>
        <taxon>Pseudomonadati</taxon>
        <taxon>Pseudomonadota</taxon>
        <taxon>Alphaproteobacteria</taxon>
        <taxon>Sphingomonadales</taxon>
        <taxon>Sphingosinicellaceae</taxon>
        <taxon>Glacieibacterium</taxon>
    </lineage>
</organism>
<comment type="similarity">
    <text evidence="1">Belongs to the thioesterase PaaI family.</text>
</comment>
<dbReference type="PANTHER" id="PTHR43240:SF5">
    <property type="entry name" value="1,4-DIHYDROXY-2-NAPHTHOYL-COA THIOESTERASE 1"/>
    <property type="match status" value="1"/>
</dbReference>
<keyword evidence="5" id="KW-1185">Reference proteome</keyword>
<feature type="domain" description="Thioesterase" evidence="3">
    <location>
        <begin position="77"/>
        <end position="152"/>
    </location>
</feature>
<dbReference type="PANTHER" id="PTHR43240">
    <property type="entry name" value="1,4-DIHYDROXY-2-NAPHTHOYL-COA THIOESTERASE 1"/>
    <property type="match status" value="1"/>
</dbReference>
<dbReference type="InterPro" id="IPR006683">
    <property type="entry name" value="Thioestr_dom"/>
</dbReference>
<dbReference type="GO" id="GO:0005829">
    <property type="term" value="C:cytosol"/>
    <property type="evidence" value="ECO:0007669"/>
    <property type="project" value="TreeGrafter"/>
</dbReference>
<sequence length="166" mass="17477">MCSTRITARSAASGCGSSEVAGARIWKRDNLDPAVLTAGEAHSLAAHLGIEIVEVGDDFVRARMPVDDRTVQPHRRLHGGASVALAETVGSLAANLTLDPATHIGVGLEINANHVRPVKSGHVHATATADALGRTTQIWSIRITDDEDRLVCLSRLTIAVIPVARA</sequence>
<evidence type="ECO:0000256" key="1">
    <source>
        <dbReference type="ARBA" id="ARBA00008324"/>
    </source>
</evidence>
<gene>
    <name evidence="4" type="ORF">EUV02_02155</name>
</gene>
<name>A0A4Y9ERP8_9SPHN</name>
<protein>
    <submittedName>
        <fullName evidence="4">Hotdog fold thioesterase</fullName>
    </submittedName>
</protein>
<proteinExistence type="inferred from homology"/>
<dbReference type="CDD" id="cd03443">
    <property type="entry name" value="PaaI_thioesterase"/>
    <property type="match status" value="1"/>
</dbReference>
<keyword evidence="2" id="KW-0378">Hydrolase</keyword>
<comment type="caution">
    <text evidence="4">The sequence shown here is derived from an EMBL/GenBank/DDBJ whole genome shotgun (WGS) entry which is preliminary data.</text>
</comment>
<dbReference type="Gene3D" id="3.10.129.10">
    <property type="entry name" value="Hotdog Thioesterase"/>
    <property type="match status" value="1"/>
</dbReference>
<evidence type="ECO:0000256" key="2">
    <source>
        <dbReference type="ARBA" id="ARBA00022801"/>
    </source>
</evidence>